<dbReference type="OrthoDB" id="308383at2759"/>
<dbReference type="AlphaFoldDB" id="A0A0C7N478"/>
<dbReference type="GO" id="GO:0000949">
    <property type="term" value="P:aromatic amino acid family catabolic process to alcohol via Ehrlich pathway"/>
    <property type="evidence" value="ECO:0007669"/>
    <property type="project" value="EnsemblFungi"/>
</dbReference>
<evidence type="ECO:0000256" key="2">
    <source>
        <dbReference type="ARBA" id="ARBA00007812"/>
    </source>
</evidence>
<dbReference type="GO" id="GO:0000287">
    <property type="term" value="F:magnesium ion binding"/>
    <property type="evidence" value="ECO:0007669"/>
    <property type="project" value="InterPro"/>
</dbReference>
<dbReference type="Proteomes" id="UP000054304">
    <property type="component" value="Unassembled WGS sequence"/>
</dbReference>
<feature type="domain" description="Thiamine pyrophosphate enzyme N-terminal TPP-binding" evidence="13">
    <location>
        <begin position="32"/>
        <end position="139"/>
    </location>
</feature>
<dbReference type="InterPro" id="IPR011766">
    <property type="entry name" value="TPP_enzyme_TPP-bd"/>
</dbReference>
<dbReference type="GO" id="GO:0005634">
    <property type="term" value="C:nucleus"/>
    <property type="evidence" value="ECO:0007669"/>
    <property type="project" value="TreeGrafter"/>
</dbReference>
<evidence type="ECO:0000256" key="1">
    <source>
        <dbReference type="ARBA" id="ARBA00001964"/>
    </source>
</evidence>
<dbReference type="InterPro" id="IPR012001">
    <property type="entry name" value="Thiamin_PyroP_enz_TPP-bd_dom"/>
</dbReference>
<evidence type="ECO:0000259" key="12">
    <source>
        <dbReference type="Pfam" id="PF02775"/>
    </source>
</evidence>
<dbReference type="EMBL" id="LN736360">
    <property type="protein sequence ID" value="CEP60286.1"/>
    <property type="molecule type" value="Genomic_DNA"/>
</dbReference>
<dbReference type="GO" id="GO:0006569">
    <property type="term" value="P:L-tryptophan catabolic process"/>
    <property type="evidence" value="ECO:0007669"/>
    <property type="project" value="EnsemblFungi"/>
</dbReference>
<organism evidence="14 15">
    <name type="scientific">Lachancea lanzarotensis</name>
    <dbReference type="NCBI Taxonomy" id="1245769"/>
    <lineage>
        <taxon>Eukaryota</taxon>
        <taxon>Fungi</taxon>
        <taxon>Dikarya</taxon>
        <taxon>Ascomycota</taxon>
        <taxon>Saccharomycotina</taxon>
        <taxon>Saccharomycetes</taxon>
        <taxon>Saccharomycetales</taxon>
        <taxon>Saccharomycetaceae</taxon>
        <taxon>Lachancea</taxon>
    </lineage>
</organism>
<dbReference type="InterPro" id="IPR029035">
    <property type="entry name" value="DHS-like_NAD/FAD-binding_dom"/>
</dbReference>
<evidence type="ECO:0000256" key="9">
    <source>
        <dbReference type="PIRSR" id="PIRSR036565-2"/>
    </source>
</evidence>
<dbReference type="FunFam" id="3.40.50.970:FF:000019">
    <property type="entry name" value="Pyruvate decarboxylase isozyme"/>
    <property type="match status" value="1"/>
</dbReference>
<dbReference type="GO" id="GO:0006559">
    <property type="term" value="P:L-phenylalanine catabolic process"/>
    <property type="evidence" value="ECO:0007669"/>
    <property type="project" value="EnsemblFungi"/>
</dbReference>
<evidence type="ECO:0000256" key="10">
    <source>
        <dbReference type="RuleBase" id="RU362132"/>
    </source>
</evidence>
<evidence type="ECO:0000313" key="14">
    <source>
        <dbReference type="EMBL" id="CEP60286.1"/>
    </source>
</evidence>
<feature type="binding site" evidence="8">
    <location>
        <position position="54"/>
    </location>
    <ligand>
        <name>pyruvate</name>
        <dbReference type="ChEBI" id="CHEBI:15361"/>
        <label>1</label>
        <note>substrate; ligand shared between two neighboring subunits</note>
    </ligand>
</feature>
<sequence>MSPVGISRNINNGVIGPSQIDNCTMFDAKIPLGQYIFERLLSCGTKTVFGVPGDFNLTLLEHMYSSRTISDGLQWIGTCNELNAAYAADGYSRYTNKIGCLITTFGVGELSALNGVAGAFAENVKVLHIVGVTPSSFRNDAARSYHNVHHLVPALSEANFNPPNHRVYFEMIRDRISCSSVFLDNIEEACDQIDKVINEIYRFSRPGYIFVPADFPDKLVPAFNLLDRPSITLESAMSSLSVNQEDIDACVMLILQRLYESETPAVLADILCDRYDLNTTLNNLVEKCSLWSFSSAMGRSILDESSKNFKGCYNGVESAPIVIENIMKCDFILHVGAVKNEMNTGHYSLKFKQNACVVEMHPEYIQISKLNSQKATRKFTGFFMNIVLKQILSELDISKLRRRYPSNEQKKPENELTLQPQQPITQLFLQQRFPKLINSGDVFVVETGSFQFGVRDYVFPPNLRYISQAFYLSIGMALPCALGVGLGMRDYPLHHIIVGQEDNCIVSTPKLILCEGDGAAQMTVQELTSFLRYKIPVEIFVWNNRGYTVERAIRGSTRAYNDIMNWDWTKLLSVLGDADEISSCGLSFDSVGDLAKFFETFRDPHNKVVRLAEVILSVLDIPEQLKVMAAACQH</sequence>
<evidence type="ECO:0000259" key="13">
    <source>
        <dbReference type="Pfam" id="PF02776"/>
    </source>
</evidence>
<protein>
    <submittedName>
        <fullName evidence="14">LALA0S01e07228g1_1</fullName>
    </submittedName>
</protein>
<evidence type="ECO:0000259" key="11">
    <source>
        <dbReference type="Pfam" id="PF00205"/>
    </source>
</evidence>
<dbReference type="InterPro" id="IPR012000">
    <property type="entry name" value="Thiamin_PyroP_enz_cen_dom"/>
</dbReference>
<dbReference type="SUPFAM" id="SSF52467">
    <property type="entry name" value="DHS-like NAD/FAD-binding domain"/>
    <property type="match status" value="1"/>
</dbReference>
<comment type="cofactor">
    <cofactor evidence="1">
        <name>thiamine diphosphate</name>
        <dbReference type="ChEBI" id="CHEBI:58937"/>
    </cofactor>
</comment>
<dbReference type="GO" id="GO:0005829">
    <property type="term" value="C:cytosol"/>
    <property type="evidence" value="ECO:0007669"/>
    <property type="project" value="TreeGrafter"/>
</dbReference>
<dbReference type="GO" id="GO:0050177">
    <property type="term" value="F:phenylpyruvate decarboxylase activity"/>
    <property type="evidence" value="ECO:0007669"/>
    <property type="project" value="EnsemblFungi"/>
</dbReference>
<dbReference type="CDD" id="cd07038">
    <property type="entry name" value="TPP_PYR_PDC_IPDC_like"/>
    <property type="match status" value="1"/>
</dbReference>
<dbReference type="Gene3D" id="3.40.50.970">
    <property type="match status" value="2"/>
</dbReference>
<evidence type="ECO:0000313" key="15">
    <source>
        <dbReference type="Proteomes" id="UP000054304"/>
    </source>
</evidence>
<evidence type="ECO:0000256" key="4">
    <source>
        <dbReference type="ARBA" id="ARBA00022793"/>
    </source>
</evidence>
<dbReference type="InterPro" id="IPR029061">
    <property type="entry name" value="THDP-binding"/>
</dbReference>
<dbReference type="InterPro" id="IPR047213">
    <property type="entry name" value="TPP_PYR_PDC_IPDC-like"/>
</dbReference>
<evidence type="ECO:0000256" key="8">
    <source>
        <dbReference type="PIRSR" id="PIRSR036565-1"/>
    </source>
</evidence>
<dbReference type="InterPro" id="IPR047214">
    <property type="entry name" value="TPP_PDC_IPDC"/>
</dbReference>
<feature type="binding site" evidence="9">
    <location>
        <position position="544"/>
    </location>
    <ligand>
        <name>Mg(2+)</name>
        <dbReference type="ChEBI" id="CHEBI:18420"/>
    </ligand>
</feature>
<keyword evidence="15" id="KW-1185">Reference proteome</keyword>
<dbReference type="PANTHER" id="PTHR43452">
    <property type="entry name" value="PYRUVATE DECARBOXYLASE"/>
    <property type="match status" value="1"/>
</dbReference>
<dbReference type="Pfam" id="PF00205">
    <property type="entry name" value="TPP_enzyme_M"/>
    <property type="match status" value="1"/>
</dbReference>
<keyword evidence="5 9" id="KW-0460">Magnesium</keyword>
<evidence type="ECO:0000256" key="7">
    <source>
        <dbReference type="ARBA" id="ARBA00023239"/>
    </source>
</evidence>
<dbReference type="GeneID" id="34683663"/>
<dbReference type="PIRSF" id="PIRSF036565">
    <property type="entry name" value="Pyruvt_ip_decrb"/>
    <property type="match status" value="1"/>
</dbReference>
<accession>A0A0C7N478</accession>
<keyword evidence="6 10" id="KW-0786">Thiamine pyrophosphate</keyword>
<dbReference type="FunFam" id="3.40.50.970:FF:000024">
    <property type="entry name" value="Pyruvate decarboxylase isozyme"/>
    <property type="match status" value="1"/>
</dbReference>
<comment type="similarity">
    <text evidence="2 10">Belongs to the TPP enzyme family.</text>
</comment>
<reference evidence="14 15" key="1">
    <citation type="submission" date="2014-12" db="EMBL/GenBank/DDBJ databases">
        <authorList>
            <person name="Neuveglise Cecile"/>
        </authorList>
    </citation>
    <scope>NUCLEOTIDE SEQUENCE [LARGE SCALE GENOMIC DNA]</scope>
    <source>
        <strain evidence="14 15">CBS 12615</strain>
    </source>
</reference>
<keyword evidence="7" id="KW-0456">Lyase</keyword>
<feature type="domain" description="Thiamine pyrophosphate enzyme TPP-binding" evidence="12">
    <location>
        <begin position="447"/>
        <end position="552"/>
    </location>
</feature>
<dbReference type="GO" id="GO:0004737">
    <property type="term" value="F:pyruvate decarboxylase activity"/>
    <property type="evidence" value="ECO:0007669"/>
    <property type="project" value="TreeGrafter"/>
</dbReference>
<feature type="binding site" evidence="8">
    <location>
        <position position="150"/>
    </location>
    <ligand>
        <name>pyruvate</name>
        <dbReference type="ChEBI" id="CHEBI:15361"/>
        <label>1</label>
        <note>substrate; ligand shared between two neighboring subunits</note>
    </ligand>
</feature>
<proteinExistence type="inferred from homology"/>
<comment type="cofactor">
    <cofactor evidence="9">
        <name>Mg(2+)</name>
        <dbReference type="ChEBI" id="CHEBI:18420"/>
    </cofactor>
    <text evidence="9">Binds 1 Mg(2+) per subunit.</text>
</comment>
<dbReference type="RefSeq" id="XP_022626531.1">
    <property type="nucleotide sequence ID" value="XM_022774434.1"/>
</dbReference>
<feature type="domain" description="Thiamine pyrophosphate enzyme central" evidence="11">
    <location>
        <begin position="254"/>
        <end position="370"/>
    </location>
</feature>
<evidence type="ECO:0000256" key="5">
    <source>
        <dbReference type="ARBA" id="ARBA00022842"/>
    </source>
</evidence>
<dbReference type="STRING" id="1245769.A0A0C7N478"/>
<dbReference type="PANTHER" id="PTHR43452:SF3">
    <property type="entry name" value="TRANSAMINATED AMINO ACID DECARBOXYLASE"/>
    <property type="match status" value="1"/>
</dbReference>
<dbReference type="CDD" id="cd02005">
    <property type="entry name" value="TPP_PDC_IPDC"/>
    <property type="match status" value="1"/>
</dbReference>
<dbReference type="InterPro" id="IPR012110">
    <property type="entry name" value="PDC/IPDC-like"/>
</dbReference>
<dbReference type="GO" id="GO:0000950">
    <property type="term" value="P:branched-chain amino acid catabolic process to alcohol via Ehrlich pathway"/>
    <property type="evidence" value="ECO:0007669"/>
    <property type="project" value="EnsemblFungi"/>
</dbReference>
<name>A0A0C7N478_9SACH</name>
<evidence type="ECO:0000256" key="3">
    <source>
        <dbReference type="ARBA" id="ARBA00022723"/>
    </source>
</evidence>
<feature type="binding site" evidence="8">
    <location>
        <position position="201"/>
    </location>
    <ligand>
        <name>pyruvate</name>
        <dbReference type="ChEBI" id="CHEBI:15361"/>
        <label>2</label>
        <note>allosteric activator</note>
    </ligand>
</feature>
<dbReference type="GO" id="GO:0030976">
    <property type="term" value="F:thiamine pyrophosphate binding"/>
    <property type="evidence" value="ECO:0007669"/>
    <property type="project" value="InterPro"/>
</dbReference>
<dbReference type="SUPFAM" id="SSF52518">
    <property type="entry name" value="Thiamin diphosphate-binding fold (THDP-binding)"/>
    <property type="match status" value="2"/>
</dbReference>
<keyword evidence="4" id="KW-0210">Decarboxylase</keyword>
<feature type="binding site" evidence="8">
    <location>
        <position position="550"/>
    </location>
    <ligand>
        <name>pyruvate</name>
        <dbReference type="ChEBI" id="CHEBI:15361"/>
        <label>1</label>
        <note>substrate; ligand shared between two neighboring subunits</note>
    </ligand>
</feature>
<keyword evidence="3 9" id="KW-0479">Metal-binding</keyword>
<dbReference type="GO" id="GO:0006552">
    <property type="term" value="P:L-leucine catabolic process"/>
    <property type="evidence" value="ECO:0007669"/>
    <property type="project" value="EnsemblFungi"/>
</dbReference>
<dbReference type="Gene3D" id="3.40.50.1220">
    <property type="entry name" value="TPP-binding domain"/>
    <property type="match status" value="1"/>
</dbReference>
<evidence type="ECO:0000256" key="6">
    <source>
        <dbReference type="ARBA" id="ARBA00023052"/>
    </source>
</evidence>
<dbReference type="Pfam" id="PF02775">
    <property type="entry name" value="TPP_enzyme_C"/>
    <property type="match status" value="1"/>
</dbReference>
<dbReference type="HOGENOM" id="CLU_013748_0_2_1"/>
<feature type="binding site" evidence="9">
    <location>
        <position position="517"/>
    </location>
    <ligand>
        <name>Mg(2+)</name>
        <dbReference type="ChEBI" id="CHEBI:18420"/>
    </ligand>
</feature>
<dbReference type="GO" id="GO:0000951">
    <property type="term" value="P:L-methionine catabolic process to 3-methylthiopropanol"/>
    <property type="evidence" value="ECO:0007669"/>
    <property type="project" value="EnsemblFungi"/>
</dbReference>
<dbReference type="Pfam" id="PF02776">
    <property type="entry name" value="TPP_enzyme_N"/>
    <property type="match status" value="1"/>
</dbReference>
<feature type="binding site" evidence="9">
    <location>
        <position position="546"/>
    </location>
    <ligand>
        <name>Mg(2+)</name>
        <dbReference type="ChEBI" id="CHEBI:18420"/>
    </ligand>
</feature>
<gene>
    <name evidence="14" type="ORF">LALA0_S01e07228g</name>
</gene>